<feature type="domain" description="Acyl-CoA dehydrogenase/oxidase N-terminal" evidence="8">
    <location>
        <begin position="11"/>
        <end position="114"/>
    </location>
</feature>
<evidence type="ECO:0000259" key="7">
    <source>
        <dbReference type="Pfam" id="PF02770"/>
    </source>
</evidence>
<dbReference type="KEGG" id="hoh:Hoch_1184"/>
<dbReference type="SUPFAM" id="SSF47203">
    <property type="entry name" value="Acyl-CoA dehydrogenase C-terminal domain-like"/>
    <property type="match status" value="1"/>
</dbReference>
<feature type="domain" description="Acyl-CoA oxidase/dehydrogenase middle" evidence="7">
    <location>
        <begin position="120"/>
        <end position="214"/>
    </location>
</feature>
<comment type="similarity">
    <text evidence="2 5">Belongs to the acyl-CoA dehydrogenase family.</text>
</comment>
<dbReference type="InterPro" id="IPR009075">
    <property type="entry name" value="AcylCo_DH/oxidase_C"/>
</dbReference>
<dbReference type="SUPFAM" id="SSF56645">
    <property type="entry name" value="Acyl-CoA dehydrogenase NM domain-like"/>
    <property type="match status" value="1"/>
</dbReference>
<keyword evidence="11" id="KW-1185">Reference proteome</keyword>
<dbReference type="Pfam" id="PF00441">
    <property type="entry name" value="Acyl-CoA_dh_1"/>
    <property type="match status" value="1"/>
</dbReference>
<dbReference type="eggNOG" id="COG1960">
    <property type="taxonomic scope" value="Bacteria"/>
</dbReference>
<dbReference type="GO" id="GO:0050660">
    <property type="term" value="F:flavin adenine dinucleotide binding"/>
    <property type="evidence" value="ECO:0007669"/>
    <property type="project" value="InterPro"/>
</dbReference>
<protein>
    <submittedName>
        <fullName evidence="9 10">Acyl-CoA dehydrogenase</fullName>
    </submittedName>
</protein>
<keyword evidence="3 5" id="KW-0285">Flavoprotein</keyword>
<evidence type="ECO:0000256" key="3">
    <source>
        <dbReference type="ARBA" id="ARBA00022630"/>
    </source>
</evidence>
<dbReference type="InterPro" id="IPR009100">
    <property type="entry name" value="AcylCoA_DH/oxidase_NM_dom_sf"/>
</dbReference>
<evidence type="ECO:0000256" key="4">
    <source>
        <dbReference type="ARBA" id="ARBA00022827"/>
    </source>
</evidence>
<feature type="domain" description="Acyl-CoA dehydrogenase/oxidase C-terminal" evidence="6">
    <location>
        <begin position="222"/>
        <end position="378"/>
    </location>
</feature>
<comment type="cofactor">
    <cofactor evidence="1 5">
        <name>FAD</name>
        <dbReference type="ChEBI" id="CHEBI:57692"/>
    </cofactor>
</comment>
<name>D0LS54_HALO1</name>
<sequence>MSADTTKKNPLIEPIRGFVREHVLGREQQLDAGGELPLDIYEAFRKAGLANWWLPESYGGHGLSLEQSVDIVAELAYGDAGLAFAFFLPILSTSVIEQFGSEEQKQRYLPALAKSGGSCATMASEEKAGSELIRTEALARGSAEEGFKLSGDKYFSTNADTAELLIVYARIAGPTPAYGAFLVPRSADGIRIVRRWEMNGLRASGTYELELRDCPAESQLAGNGLRILEVGLNSSRTLMAACAVGIARRVRDVCLGYARNKEIKNTKLFNNHVFGAKLGQMEAELDGMMAVCRTAAREMDEIASREDAAKVFFREGTLKSVIVAKMLCGQLGWKIASVGSESLGGLGYTHDSIIGKLLRDVRYVSLVEAGDDVLRDLVFSRHVLPRFMSEIE</sequence>
<accession>D0LS54</accession>
<evidence type="ECO:0000256" key="5">
    <source>
        <dbReference type="RuleBase" id="RU362125"/>
    </source>
</evidence>
<dbReference type="STRING" id="502025.Hoch_1184"/>
<dbReference type="InterPro" id="IPR036250">
    <property type="entry name" value="AcylCo_DH-like_C"/>
</dbReference>
<organism evidence="9 11">
    <name type="scientific">Haliangium ochraceum (strain DSM 14365 / JCM 11303 / SMP-2)</name>
    <dbReference type="NCBI Taxonomy" id="502025"/>
    <lineage>
        <taxon>Bacteria</taxon>
        <taxon>Pseudomonadati</taxon>
        <taxon>Myxococcota</taxon>
        <taxon>Polyangia</taxon>
        <taxon>Haliangiales</taxon>
        <taxon>Kofleriaceae</taxon>
        <taxon>Haliangium</taxon>
    </lineage>
</organism>
<dbReference type="InterPro" id="IPR013786">
    <property type="entry name" value="AcylCoA_DH/ox_N"/>
</dbReference>
<dbReference type="Gene3D" id="1.20.140.10">
    <property type="entry name" value="Butyryl-CoA Dehydrogenase, subunit A, domain 3"/>
    <property type="match status" value="1"/>
</dbReference>
<dbReference type="EMBL" id="KU523555">
    <property type="protein sequence ID" value="AMM72019.1"/>
    <property type="molecule type" value="Genomic_DNA"/>
</dbReference>
<keyword evidence="5" id="KW-0560">Oxidoreductase</keyword>
<dbReference type="Pfam" id="PF02771">
    <property type="entry name" value="Acyl-CoA_dh_N"/>
    <property type="match status" value="1"/>
</dbReference>
<dbReference type="InterPro" id="IPR037069">
    <property type="entry name" value="AcylCoA_DH/ox_N_sf"/>
</dbReference>
<dbReference type="Gene3D" id="1.10.540.10">
    <property type="entry name" value="Acyl-CoA dehydrogenase/oxidase, N-terminal domain"/>
    <property type="match status" value="1"/>
</dbReference>
<dbReference type="PANTHER" id="PTHR43884:SF19">
    <property type="entry name" value="ACYL-COA DEHYDROGENASE FADE4-RELATED"/>
    <property type="match status" value="1"/>
</dbReference>
<dbReference type="OrthoDB" id="9765339at2"/>
<proteinExistence type="inferred from homology"/>
<reference evidence="10" key="2">
    <citation type="journal article" date="2016" name="Sci. Rep.">
        <title>Heterologous Production of the Marine Myxobacterial Antibiotic Haliangicin and Its Unnatural Analogues Generated by Engineering of the Biochemical Pathway.</title>
        <authorList>
            <person name="Sun Y."/>
            <person name="Feng Z."/>
            <person name="Tomura T."/>
            <person name="Suzuki A."/>
            <person name="Miyano S."/>
            <person name="Tsuge T."/>
            <person name="Mori H."/>
            <person name="Suh J.W."/>
            <person name="Iizuka T."/>
            <person name="Fudou R."/>
            <person name="Ojika M."/>
        </authorList>
    </citation>
    <scope>NUCLEOTIDE SEQUENCE</scope>
    <source>
        <strain evidence="10">SMP-2</strain>
    </source>
</reference>
<dbReference type="CDD" id="cd00567">
    <property type="entry name" value="ACAD"/>
    <property type="match status" value="1"/>
</dbReference>
<dbReference type="PANTHER" id="PTHR43884">
    <property type="entry name" value="ACYL-COA DEHYDROGENASE"/>
    <property type="match status" value="1"/>
</dbReference>
<dbReference type="PIRSF" id="PIRSF016578">
    <property type="entry name" value="HsaA"/>
    <property type="match status" value="1"/>
</dbReference>
<dbReference type="Pfam" id="PF02770">
    <property type="entry name" value="Acyl-CoA_dh_M"/>
    <property type="match status" value="1"/>
</dbReference>
<gene>
    <name evidence="10" type="primary">hliR</name>
    <name evidence="9" type="ordered locus">Hoch_1184</name>
</gene>
<keyword evidence="4 5" id="KW-0274">FAD</keyword>
<dbReference type="HOGENOM" id="CLU_018204_3_5_7"/>
<dbReference type="Gene3D" id="2.40.110.10">
    <property type="entry name" value="Butyryl-CoA Dehydrogenase, subunit A, domain 2"/>
    <property type="match status" value="1"/>
</dbReference>
<dbReference type="Proteomes" id="UP000001880">
    <property type="component" value="Chromosome"/>
</dbReference>
<dbReference type="PROSITE" id="PS00073">
    <property type="entry name" value="ACYL_COA_DH_2"/>
    <property type="match status" value="1"/>
</dbReference>
<evidence type="ECO:0000256" key="2">
    <source>
        <dbReference type="ARBA" id="ARBA00009347"/>
    </source>
</evidence>
<evidence type="ECO:0000313" key="11">
    <source>
        <dbReference type="Proteomes" id="UP000001880"/>
    </source>
</evidence>
<evidence type="ECO:0000313" key="10">
    <source>
        <dbReference type="EMBL" id="AMM72019.1"/>
    </source>
</evidence>
<dbReference type="RefSeq" id="WP_012826362.1">
    <property type="nucleotide sequence ID" value="NC_013440.1"/>
</dbReference>
<evidence type="ECO:0000313" key="9">
    <source>
        <dbReference type="EMBL" id="ACY13751.1"/>
    </source>
</evidence>
<dbReference type="InterPro" id="IPR006089">
    <property type="entry name" value="Acyl-CoA_DH_CS"/>
</dbReference>
<evidence type="ECO:0000256" key="1">
    <source>
        <dbReference type="ARBA" id="ARBA00001974"/>
    </source>
</evidence>
<dbReference type="AlphaFoldDB" id="D0LS54"/>
<dbReference type="GO" id="GO:0003995">
    <property type="term" value="F:acyl-CoA dehydrogenase activity"/>
    <property type="evidence" value="ECO:0007669"/>
    <property type="project" value="InterPro"/>
</dbReference>
<dbReference type="InterPro" id="IPR006091">
    <property type="entry name" value="Acyl-CoA_Oxase/DH_mid-dom"/>
</dbReference>
<evidence type="ECO:0000259" key="6">
    <source>
        <dbReference type="Pfam" id="PF00441"/>
    </source>
</evidence>
<dbReference type="EMBL" id="CP001804">
    <property type="protein sequence ID" value="ACY13751.1"/>
    <property type="molecule type" value="Genomic_DNA"/>
</dbReference>
<dbReference type="InterPro" id="IPR046373">
    <property type="entry name" value="Acyl-CoA_Oxase/DH_mid-dom_sf"/>
</dbReference>
<dbReference type="GO" id="GO:0005886">
    <property type="term" value="C:plasma membrane"/>
    <property type="evidence" value="ECO:0007669"/>
    <property type="project" value="TreeGrafter"/>
</dbReference>
<evidence type="ECO:0000259" key="8">
    <source>
        <dbReference type="Pfam" id="PF02771"/>
    </source>
</evidence>
<reference evidence="9 11" key="1">
    <citation type="journal article" date="2010" name="Stand. Genomic Sci.">
        <title>Complete genome sequence of Haliangium ochraceum type strain (SMP-2).</title>
        <authorList>
            <consortium name="US DOE Joint Genome Institute (JGI-PGF)"/>
            <person name="Ivanova N."/>
            <person name="Daum C."/>
            <person name="Lang E."/>
            <person name="Abt B."/>
            <person name="Kopitz M."/>
            <person name="Saunders E."/>
            <person name="Lapidus A."/>
            <person name="Lucas S."/>
            <person name="Glavina Del Rio T."/>
            <person name="Nolan M."/>
            <person name="Tice H."/>
            <person name="Copeland A."/>
            <person name="Cheng J.F."/>
            <person name="Chen F."/>
            <person name="Bruce D."/>
            <person name="Goodwin L."/>
            <person name="Pitluck S."/>
            <person name="Mavromatis K."/>
            <person name="Pati A."/>
            <person name="Mikhailova N."/>
            <person name="Chen A."/>
            <person name="Palaniappan K."/>
            <person name="Land M."/>
            <person name="Hauser L."/>
            <person name="Chang Y.J."/>
            <person name="Jeffries C.D."/>
            <person name="Detter J.C."/>
            <person name="Brettin T."/>
            <person name="Rohde M."/>
            <person name="Goker M."/>
            <person name="Bristow J."/>
            <person name="Markowitz V."/>
            <person name="Eisen J.A."/>
            <person name="Hugenholtz P."/>
            <person name="Kyrpides N.C."/>
            <person name="Klenk H.P."/>
        </authorList>
    </citation>
    <scope>NUCLEOTIDE SEQUENCE [LARGE SCALE GENOMIC DNA]</scope>
    <source>
        <strain evidence="9">DSM 14365</strain>
        <strain evidence="11">DSM 14365 / CIP 107738 / JCM 11303 / AJ 13395 / SMP-2</strain>
    </source>
</reference>